<gene>
    <name evidence="1" type="ORF">EVAR_87418_1</name>
</gene>
<evidence type="ECO:0000313" key="1">
    <source>
        <dbReference type="EMBL" id="GBP63046.1"/>
    </source>
</evidence>
<reference evidence="1 2" key="1">
    <citation type="journal article" date="2019" name="Commun. Biol.">
        <title>The bagworm genome reveals a unique fibroin gene that provides high tensile strength.</title>
        <authorList>
            <person name="Kono N."/>
            <person name="Nakamura H."/>
            <person name="Ohtoshi R."/>
            <person name="Tomita M."/>
            <person name="Numata K."/>
            <person name="Arakawa K."/>
        </authorList>
    </citation>
    <scope>NUCLEOTIDE SEQUENCE [LARGE SCALE GENOMIC DNA]</scope>
</reference>
<protein>
    <submittedName>
        <fullName evidence="1">Uncharacterized protein</fullName>
    </submittedName>
</protein>
<dbReference type="EMBL" id="BGZK01000857">
    <property type="protein sequence ID" value="GBP63046.1"/>
    <property type="molecule type" value="Genomic_DNA"/>
</dbReference>
<accession>A0A4C1XGM6</accession>
<name>A0A4C1XGM6_EUMVA</name>
<organism evidence="1 2">
    <name type="scientific">Eumeta variegata</name>
    <name type="common">Bagworm moth</name>
    <name type="synonym">Eumeta japonica</name>
    <dbReference type="NCBI Taxonomy" id="151549"/>
    <lineage>
        <taxon>Eukaryota</taxon>
        <taxon>Metazoa</taxon>
        <taxon>Ecdysozoa</taxon>
        <taxon>Arthropoda</taxon>
        <taxon>Hexapoda</taxon>
        <taxon>Insecta</taxon>
        <taxon>Pterygota</taxon>
        <taxon>Neoptera</taxon>
        <taxon>Endopterygota</taxon>
        <taxon>Lepidoptera</taxon>
        <taxon>Glossata</taxon>
        <taxon>Ditrysia</taxon>
        <taxon>Tineoidea</taxon>
        <taxon>Psychidae</taxon>
        <taxon>Oiketicinae</taxon>
        <taxon>Eumeta</taxon>
    </lineage>
</organism>
<proteinExistence type="predicted"/>
<dbReference type="Proteomes" id="UP000299102">
    <property type="component" value="Unassembled WGS sequence"/>
</dbReference>
<sequence length="72" mass="8176">MADVVTCRNGVTTVRHERRMCSTKHRAIAISCNRMCERVEHVGPLDRAEKSRVNPTVSPYHVTRAFHCDVIA</sequence>
<dbReference type="AlphaFoldDB" id="A0A4C1XGM6"/>
<comment type="caution">
    <text evidence="1">The sequence shown here is derived from an EMBL/GenBank/DDBJ whole genome shotgun (WGS) entry which is preliminary data.</text>
</comment>
<evidence type="ECO:0000313" key="2">
    <source>
        <dbReference type="Proteomes" id="UP000299102"/>
    </source>
</evidence>
<keyword evidence="2" id="KW-1185">Reference proteome</keyword>